<feature type="domain" description="NAD-dependent epimerase/dehydratase" evidence="1">
    <location>
        <begin position="3"/>
        <end position="154"/>
    </location>
</feature>
<dbReference type="SUPFAM" id="SSF51735">
    <property type="entry name" value="NAD(P)-binding Rossmann-fold domains"/>
    <property type="match status" value="1"/>
</dbReference>
<proteinExistence type="predicted"/>
<name>A0A411ZME9_9FIRM</name>
<dbReference type="PANTHER" id="PTHR43245">
    <property type="entry name" value="BIFUNCTIONAL POLYMYXIN RESISTANCE PROTEIN ARNA"/>
    <property type="match status" value="1"/>
</dbReference>
<evidence type="ECO:0000313" key="2">
    <source>
        <dbReference type="EMBL" id="RGQ04006.1"/>
    </source>
</evidence>
<dbReference type="EMBL" id="QRST01000018">
    <property type="protein sequence ID" value="RGQ04006.1"/>
    <property type="molecule type" value="Genomic_DNA"/>
</dbReference>
<dbReference type="Gene3D" id="3.40.50.720">
    <property type="entry name" value="NAD(P)-binding Rossmann-like Domain"/>
    <property type="match status" value="1"/>
</dbReference>
<dbReference type="Pfam" id="PF01370">
    <property type="entry name" value="Epimerase"/>
    <property type="match status" value="1"/>
</dbReference>
<comment type="caution">
    <text evidence="2">The sequence shown here is derived from an EMBL/GenBank/DDBJ whole genome shotgun (WGS) entry which is preliminary data.</text>
</comment>
<organism evidence="2 3">
    <name type="scientific">Megamonas rupellensis</name>
    <dbReference type="NCBI Taxonomy" id="491921"/>
    <lineage>
        <taxon>Bacteria</taxon>
        <taxon>Bacillati</taxon>
        <taxon>Bacillota</taxon>
        <taxon>Negativicutes</taxon>
        <taxon>Selenomonadales</taxon>
        <taxon>Selenomonadaceae</taxon>
        <taxon>Megamonas</taxon>
    </lineage>
</organism>
<evidence type="ECO:0000313" key="3">
    <source>
        <dbReference type="Proteomes" id="UP000284662"/>
    </source>
</evidence>
<accession>A0A411ZME9</accession>
<evidence type="ECO:0000259" key="1">
    <source>
        <dbReference type="Pfam" id="PF01370"/>
    </source>
</evidence>
<protein>
    <submittedName>
        <fullName evidence="2">Epimerase</fullName>
    </submittedName>
</protein>
<dbReference type="AlphaFoldDB" id="A0A411ZME9"/>
<gene>
    <name evidence="2" type="ORF">DWZ11_08675</name>
</gene>
<dbReference type="RefSeq" id="WP_117976840.1">
    <property type="nucleotide sequence ID" value="NZ_QRST01000018.1"/>
</dbReference>
<dbReference type="InterPro" id="IPR036291">
    <property type="entry name" value="NAD(P)-bd_dom_sf"/>
</dbReference>
<sequence>MKILILGGTGAMGTSLVSILAKRNNSLFITSRREIISQKDNVEYIKGNAHDKNFLIEILSNKYYDAIVDFMVYNTDEFKLRVNLFLEHTAQYIYTSSSRVYANENKCITEKSKRLLDVCEDNEYLETDEYALTKARQENLLLKAKKKNWTIIRPYITYNIERLQLGVYEKENWLYRALHGRSIVFNRDVADKFTTLTYGYDVALRIADIIGKKKALGEIMHITTSETKKWKDILDLYLNIIEEKMGKKPKVYWLDTSINTGKIVGNKYQIKYDRLYDRSFDSSKIDNISECKEEYMPLSKGLKICFEKFIDENRRFLDISWKLQAYMDILTKERTPLSEIPTLKQKIKYIICRYTLFLKWKYNL</sequence>
<dbReference type="InterPro" id="IPR001509">
    <property type="entry name" value="Epimerase_deHydtase"/>
</dbReference>
<reference evidence="2 3" key="1">
    <citation type="submission" date="2018-08" db="EMBL/GenBank/DDBJ databases">
        <title>A genome reference for cultivated species of the human gut microbiota.</title>
        <authorList>
            <person name="Zou Y."/>
            <person name="Xue W."/>
            <person name="Luo G."/>
        </authorList>
    </citation>
    <scope>NUCLEOTIDE SEQUENCE [LARGE SCALE GENOMIC DNA]</scope>
    <source>
        <strain evidence="2 3">AF29-2</strain>
    </source>
</reference>
<dbReference type="InterPro" id="IPR050177">
    <property type="entry name" value="Lipid_A_modif_metabolic_enz"/>
</dbReference>
<dbReference type="Proteomes" id="UP000284662">
    <property type="component" value="Unassembled WGS sequence"/>
</dbReference>